<comment type="caution">
    <text evidence="7">The sequence shown here is derived from an EMBL/GenBank/DDBJ whole genome shotgun (WGS) entry which is preliminary data.</text>
</comment>
<evidence type="ECO:0000256" key="2">
    <source>
        <dbReference type="ARBA" id="ARBA00022741"/>
    </source>
</evidence>
<dbReference type="PANTHER" id="PTHR37739">
    <property type="entry name" value="KINESIN-LIKE PROTEIN KIN-12D"/>
    <property type="match status" value="1"/>
</dbReference>
<accession>A0A8S9HQL9</accession>
<dbReference type="PANTHER" id="PTHR37739:SF8">
    <property type="entry name" value="KINESIN-LIKE PROTEIN KIN-12D"/>
    <property type="match status" value="1"/>
</dbReference>
<keyword evidence="4 6" id="KW-0175">Coiled coil</keyword>
<keyword evidence="5" id="KW-0505">Motor protein</keyword>
<evidence type="ECO:0000313" key="8">
    <source>
        <dbReference type="Proteomes" id="UP000712281"/>
    </source>
</evidence>
<dbReference type="EMBL" id="QGKW02001940">
    <property type="protein sequence ID" value="KAF2558992.1"/>
    <property type="molecule type" value="Genomic_DNA"/>
</dbReference>
<dbReference type="InterPro" id="IPR044986">
    <property type="entry name" value="KIF15/KIN-12"/>
</dbReference>
<evidence type="ECO:0000256" key="5">
    <source>
        <dbReference type="ARBA" id="ARBA00023175"/>
    </source>
</evidence>
<gene>
    <name evidence="7" type="ORF">F2Q68_00017272</name>
</gene>
<dbReference type="GO" id="GO:0005874">
    <property type="term" value="C:microtubule"/>
    <property type="evidence" value="ECO:0007669"/>
    <property type="project" value="UniProtKB-KW"/>
</dbReference>
<keyword evidence="1" id="KW-0493">Microtubule</keyword>
<organism evidence="7 8">
    <name type="scientific">Brassica cretica</name>
    <name type="common">Mustard</name>
    <dbReference type="NCBI Taxonomy" id="69181"/>
    <lineage>
        <taxon>Eukaryota</taxon>
        <taxon>Viridiplantae</taxon>
        <taxon>Streptophyta</taxon>
        <taxon>Embryophyta</taxon>
        <taxon>Tracheophyta</taxon>
        <taxon>Spermatophyta</taxon>
        <taxon>Magnoliopsida</taxon>
        <taxon>eudicotyledons</taxon>
        <taxon>Gunneridae</taxon>
        <taxon>Pentapetalae</taxon>
        <taxon>rosids</taxon>
        <taxon>malvids</taxon>
        <taxon>Brassicales</taxon>
        <taxon>Brassicaceae</taxon>
        <taxon>Brassiceae</taxon>
        <taxon>Brassica</taxon>
    </lineage>
</organism>
<reference evidence="7" key="1">
    <citation type="submission" date="2019-12" db="EMBL/GenBank/DDBJ databases">
        <title>Genome sequencing and annotation of Brassica cretica.</title>
        <authorList>
            <person name="Studholme D.J."/>
            <person name="Sarris P.F."/>
        </authorList>
    </citation>
    <scope>NUCLEOTIDE SEQUENCE</scope>
    <source>
        <strain evidence="7">PFS-001/15</strain>
        <tissue evidence="7">Leaf</tissue>
    </source>
</reference>
<evidence type="ECO:0000256" key="6">
    <source>
        <dbReference type="SAM" id="Coils"/>
    </source>
</evidence>
<name>A0A8S9HQL9_BRACR</name>
<keyword evidence="2" id="KW-0547">Nucleotide-binding</keyword>
<proteinExistence type="predicted"/>
<dbReference type="AlphaFoldDB" id="A0A8S9HQL9"/>
<feature type="coiled-coil region" evidence="6">
    <location>
        <begin position="6"/>
        <end position="33"/>
    </location>
</feature>
<evidence type="ECO:0000256" key="4">
    <source>
        <dbReference type="ARBA" id="ARBA00023054"/>
    </source>
</evidence>
<dbReference type="Proteomes" id="UP000712281">
    <property type="component" value="Unassembled WGS sequence"/>
</dbReference>
<protein>
    <submittedName>
        <fullName evidence="7">Uncharacterized protein</fullName>
    </submittedName>
</protein>
<evidence type="ECO:0000256" key="3">
    <source>
        <dbReference type="ARBA" id="ARBA00022840"/>
    </source>
</evidence>
<evidence type="ECO:0000256" key="1">
    <source>
        <dbReference type="ARBA" id="ARBA00022701"/>
    </source>
</evidence>
<evidence type="ECO:0000313" key="7">
    <source>
        <dbReference type="EMBL" id="KAF2558992.1"/>
    </source>
</evidence>
<dbReference type="GO" id="GO:0005524">
    <property type="term" value="F:ATP binding"/>
    <property type="evidence" value="ECO:0007669"/>
    <property type="project" value="UniProtKB-KW"/>
</dbReference>
<sequence>MQQEENNVLKLQLDELNLKLRRADVNISRAKEELAWYRASTGKNQHSNFEKMHHLSTKLKESEEERMQLVI</sequence>
<keyword evidence="3" id="KW-0067">ATP-binding</keyword>